<keyword evidence="1" id="KW-0812">Transmembrane</keyword>
<sequence>MRTTPAEILDVDCGCGCSTVSIASNYSAASVTGIDTNGYSVAIAAIDHPTIKWVHGNTTAMPFHDASFDMVNLDHVISCKTLADIKTTLLEAGRVLRHGGVITILDTSDCATLPEYTYAVDHIKFILEHAGFACVEWAVDQIPGTAMITAWRTVGTPIPVKLAVPHKYFARAKKANLLGMSPFEVVAFVIQFVLAYAWSQVIMDLLRMWLKF</sequence>
<feature type="transmembrane region" description="Helical" evidence="1">
    <location>
        <begin position="177"/>
        <end position="198"/>
    </location>
</feature>
<dbReference type="EMBL" id="JAFCMP010000112">
    <property type="protein sequence ID" value="KAG5186433.1"/>
    <property type="molecule type" value="Genomic_DNA"/>
</dbReference>
<dbReference type="Gene3D" id="3.40.50.150">
    <property type="entry name" value="Vaccinia Virus protein VP39"/>
    <property type="match status" value="1"/>
</dbReference>
<dbReference type="Pfam" id="PF08241">
    <property type="entry name" value="Methyltransf_11"/>
    <property type="match status" value="1"/>
</dbReference>
<dbReference type="Proteomes" id="UP000664859">
    <property type="component" value="Unassembled WGS sequence"/>
</dbReference>
<keyword evidence="4" id="KW-1185">Reference proteome</keyword>
<dbReference type="PANTHER" id="PTHR42912:SF93">
    <property type="entry name" value="N6-ADENOSINE-METHYLTRANSFERASE TMT1A"/>
    <property type="match status" value="1"/>
</dbReference>
<comment type="caution">
    <text evidence="3">The sequence shown here is derived from an EMBL/GenBank/DDBJ whole genome shotgun (WGS) entry which is preliminary data.</text>
</comment>
<dbReference type="InterPro" id="IPR050508">
    <property type="entry name" value="Methyltransf_Superfamily"/>
</dbReference>
<accession>A0A835Z4S2</accession>
<dbReference type="GO" id="GO:0032259">
    <property type="term" value="P:methylation"/>
    <property type="evidence" value="ECO:0007669"/>
    <property type="project" value="UniProtKB-KW"/>
</dbReference>
<dbReference type="InterPro" id="IPR029063">
    <property type="entry name" value="SAM-dependent_MTases_sf"/>
</dbReference>
<evidence type="ECO:0000259" key="2">
    <source>
        <dbReference type="Pfam" id="PF08241"/>
    </source>
</evidence>
<dbReference type="GO" id="GO:0008757">
    <property type="term" value="F:S-adenosylmethionine-dependent methyltransferase activity"/>
    <property type="evidence" value="ECO:0007669"/>
    <property type="project" value="InterPro"/>
</dbReference>
<feature type="domain" description="Methyltransferase type 11" evidence="2">
    <location>
        <begin position="9"/>
        <end position="103"/>
    </location>
</feature>
<reference evidence="3" key="1">
    <citation type="submission" date="2021-02" db="EMBL/GenBank/DDBJ databases">
        <title>First Annotated Genome of the Yellow-green Alga Tribonema minus.</title>
        <authorList>
            <person name="Mahan K.M."/>
        </authorList>
    </citation>
    <scope>NUCLEOTIDE SEQUENCE</scope>
    <source>
        <strain evidence="3">UTEX B ZZ1240</strain>
    </source>
</reference>
<dbReference type="SUPFAM" id="SSF53335">
    <property type="entry name" value="S-adenosyl-L-methionine-dependent methyltransferases"/>
    <property type="match status" value="1"/>
</dbReference>
<keyword evidence="1" id="KW-0472">Membrane</keyword>
<dbReference type="CDD" id="cd02440">
    <property type="entry name" value="AdoMet_MTases"/>
    <property type="match status" value="1"/>
</dbReference>
<dbReference type="PANTHER" id="PTHR42912">
    <property type="entry name" value="METHYLTRANSFERASE"/>
    <property type="match status" value="1"/>
</dbReference>
<evidence type="ECO:0000256" key="1">
    <source>
        <dbReference type="SAM" id="Phobius"/>
    </source>
</evidence>
<keyword evidence="1" id="KW-1133">Transmembrane helix</keyword>
<evidence type="ECO:0000313" key="3">
    <source>
        <dbReference type="EMBL" id="KAG5186433.1"/>
    </source>
</evidence>
<evidence type="ECO:0000313" key="4">
    <source>
        <dbReference type="Proteomes" id="UP000664859"/>
    </source>
</evidence>
<organism evidence="3 4">
    <name type="scientific">Tribonema minus</name>
    <dbReference type="NCBI Taxonomy" id="303371"/>
    <lineage>
        <taxon>Eukaryota</taxon>
        <taxon>Sar</taxon>
        <taxon>Stramenopiles</taxon>
        <taxon>Ochrophyta</taxon>
        <taxon>PX clade</taxon>
        <taxon>Xanthophyceae</taxon>
        <taxon>Tribonematales</taxon>
        <taxon>Tribonemataceae</taxon>
        <taxon>Tribonema</taxon>
    </lineage>
</organism>
<name>A0A835Z4S2_9STRA</name>
<protein>
    <submittedName>
        <fullName evidence="3">S-adenosyl-L-methionine-dependent methyltransferase</fullName>
    </submittedName>
</protein>
<gene>
    <name evidence="3" type="ORF">JKP88DRAFT_156919</name>
</gene>
<dbReference type="AlphaFoldDB" id="A0A835Z4S2"/>
<keyword evidence="3" id="KW-0489">Methyltransferase</keyword>
<proteinExistence type="predicted"/>
<dbReference type="OrthoDB" id="10017101at2759"/>
<dbReference type="InterPro" id="IPR013216">
    <property type="entry name" value="Methyltransf_11"/>
</dbReference>
<keyword evidence="3" id="KW-0808">Transferase</keyword>